<name>A0AAV4JA65_9GAST</name>
<reference evidence="1 2" key="1">
    <citation type="journal article" date="2021" name="Elife">
        <title>Chloroplast acquisition without the gene transfer in kleptoplastic sea slugs, Plakobranchus ocellatus.</title>
        <authorList>
            <person name="Maeda T."/>
            <person name="Takahashi S."/>
            <person name="Yoshida T."/>
            <person name="Shimamura S."/>
            <person name="Takaki Y."/>
            <person name="Nagai Y."/>
            <person name="Toyoda A."/>
            <person name="Suzuki Y."/>
            <person name="Arimoto A."/>
            <person name="Ishii H."/>
            <person name="Satoh N."/>
            <person name="Nishiyama T."/>
            <person name="Hasebe M."/>
            <person name="Maruyama T."/>
            <person name="Minagawa J."/>
            <person name="Obokata J."/>
            <person name="Shigenobu S."/>
        </authorList>
    </citation>
    <scope>NUCLEOTIDE SEQUENCE [LARGE SCALE GENOMIC DNA]</scope>
</reference>
<evidence type="ECO:0000313" key="1">
    <source>
        <dbReference type="EMBL" id="GFS19564.1"/>
    </source>
</evidence>
<dbReference type="AlphaFoldDB" id="A0AAV4JA65"/>
<gene>
    <name evidence="1" type="ORF">ElyMa_003293300</name>
</gene>
<dbReference type="EMBL" id="BMAT01006761">
    <property type="protein sequence ID" value="GFS19564.1"/>
    <property type="molecule type" value="Genomic_DNA"/>
</dbReference>
<protein>
    <submittedName>
        <fullName evidence="1">Tubulin-specific chaperone D</fullName>
    </submittedName>
</protein>
<evidence type="ECO:0000313" key="2">
    <source>
        <dbReference type="Proteomes" id="UP000762676"/>
    </source>
</evidence>
<keyword evidence="2" id="KW-1185">Reference proteome</keyword>
<dbReference type="Proteomes" id="UP000762676">
    <property type="component" value="Unassembled WGS sequence"/>
</dbReference>
<comment type="caution">
    <text evidence="1">The sequence shown here is derived from an EMBL/GenBank/DDBJ whole genome shotgun (WGS) entry which is preliminary data.</text>
</comment>
<accession>A0AAV4JA65</accession>
<proteinExistence type="predicted"/>
<organism evidence="1 2">
    <name type="scientific">Elysia marginata</name>
    <dbReference type="NCBI Taxonomy" id="1093978"/>
    <lineage>
        <taxon>Eukaryota</taxon>
        <taxon>Metazoa</taxon>
        <taxon>Spiralia</taxon>
        <taxon>Lophotrochozoa</taxon>
        <taxon>Mollusca</taxon>
        <taxon>Gastropoda</taxon>
        <taxon>Heterobranchia</taxon>
        <taxon>Euthyneura</taxon>
        <taxon>Panpulmonata</taxon>
        <taxon>Sacoglossa</taxon>
        <taxon>Placobranchoidea</taxon>
        <taxon>Plakobranchidae</taxon>
        <taxon>Elysia</taxon>
    </lineage>
</organism>
<sequence>MRSLDHMLSWSVLDGIAEPGSDSLPMQILDTVKKEVQKSKKPKKVQAAADVYCGLLQFEGEPRSKCLFQLMILLCHQYPRVRFVALLLNKLSIL</sequence>